<evidence type="ECO:0000313" key="3">
    <source>
        <dbReference type="Proteomes" id="UP000509335"/>
    </source>
</evidence>
<feature type="compositionally biased region" description="Pro residues" evidence="1">
    <location>
        <begin position="28"/>
        <end position="48"/>
    </location>
</feature>
<evidence type="ECO:0000313" key="2">
    <source>
        <dbReference type="EMBL" id="QLD28026.1"/>
    </source>
</evidence>
<dbReference type="AlphaFoldDB" id="A0A7H8XSN9"/>
<gene>
    <name evidence="2" type="ORF">HXZ27_30630</name>
</gene>
<name>A0A7H8XSN9_9ACTN</name>
<dbReference type="EMBL" id="CP058322">
    <property type="protein sequence ID" value="QLD28026.1"/>
    <property type="molecule type" value="Genomic_DNA"/>
</dbReference>
<protein>
    <submittedName>
        <fullName evidence="2">Uncharacterized protein</fullName>
    </submittedName>
</protein>
<feature type="region of interest" description="Disordered" evidence="1">
    <location>
        <begin position="27"/>
        <end position="50"/>
    </location>
</feature>
<evidence type="ECO:0000256" key="1">
    <source>
        <dbReference type="SAM" id="MobiDB-lite"/>
    </source>
</evidence>
<dbReference type="Proteomes" id="UP000509335">
    <property type="component" value="Chromosome"/>
</dbReference>
<organism evidence="2 3">
    <name type="scientific">Micromonospora carbonacea</name>
    <dbReference type="NCBI Taxonomy" id="47853"/>
    <lineage>
        <taxon>Bacteria</taxon>
        <taxon>Bacillati</taxon>
        <taxon>Actinomycetota</taxon>
        <taxon>Actinomycetes</taxon>
        <taxon>Micromonosporales</taxon>
        <taxon>Micromonosporaceae</taxon>
        <taxon>Micromonospora</taxon>
    </lineage>
</organism>
<accession>A0A7H8XSN9</accession>
<dbReference type="KEGG" id="mcab:HXZ27_30630"/>
<sequence length="161" mass="16814">MFGTIGWLFADLMFALAMSFLVATTVGQPPPPPEPAASPSASPTPSPTPEAVLELEPVSIKLSTVDWRGLLANQPRAVRGLQARVRSHPGLSGRRAGLVLTFGGAAGGNTGRGMAIARQVNQALAGLGTQGFVFRGAVYRPFISLASPQGTLTIDVYLFKI</sequence>
<proteinExistence type="predicted"/>
<reference evidence="2 3" key="1">
    <citation type="submission" date="2020-07" db="EMBL/GenBank/DDBJ databases">
        <title>A bifunctional nitrone conjugated secondary metabolite targeting the ribosome.</title>
        <authorList>
            <person name="Limbrick E.M."/>
            <person name="Graf M."/>
            <person name="Derewacz D.K."/>
            <person name="Nguyen F."/>
            <person name="Spraggins J.M."/>
            <person name="Wieland M."/>
            <person name="Ynigez-Gutierrez A.E."/>
            <person name="Reisman B.J."/>
            <person name="Zinshteyn B."/>
            <person name="McCulloch K."/>
            <person name="Iverson T.M."/>
            <person name="Green R."/>
            <person name="Wilson D.N."/>
            <person name="Bachmann B.O."/>
        </authorList>
    </citation>
    <scope>NUCLEOTIDE SEQUENCE [LARGE SCALE GENOMIC DNA]</scope>
    <source>
        <strain evidence="3">aurantiaca</strain>
    </source>
</reference>